<dbReference type="AlphaFoldDB" id="A0A318ULY5"/>
<dbReference type="Proteomes" id="UP000248198">
    <property type="component" value="Unassembled WGS sequence"/>
</dbReference>
<dbReference type="EMBL" id="QKLU01000001">
    <property type="protein sequence ID" value="PYF76530.1"/>
    <property type="molecule type" value="Genomic_DNA"/>
</dbReference>
<feature type="non-terminal residue" evidence="1">
    <location>
        <position position="1"/>
    </location>
</feature>
<evidence type="ECO:0008006" key="3">
    <source>
        <dbReference type="Google" id="ProtNLM"/>
    </source>
</evidence>
<organism evidence="1 2">
    <name type="scientific">Pedobacter nutrimenti</name>
    <dbReference type="NCBI Taxonomy" id="1241337"/>
    <lineage>
        <taxon>Bacteria</taxon>
        <taxon>Pseudomonadati</taxon>
        <taxon>Bacteroidota</taxon>
        <taxon>Sphingobacteriia</taxon>
        <taxon>Sphingobacteriales</taxon>
        <taxon>Sphingobacteriaceae</taxon>
        <taxon>Pedobacter</taxon>
    </lineage>
</organism>
<keyword evidence="2" id="KW-1185">Reference proteome</keyword>
<proteinExistence type="predicted"/>
<sequence length="353" mass="39518">QVLRTSLGVDYTTASQWKFTLEGIYTKNIKDVLFQQLNVQDNPTYYAYDTKHQQPVYSGTVDPRFSNTYLLSNTSKGYRYSLTGSISKSIADVLQASVSYTYGASKDLSNGVRNSMESNWQLNQSLVPNNPALANSNFDIRNRIVSSISYNKLWQKAGRTNVSLFFSAQSGSPFTYGIVNNSVQGLPQQVSLAYIPKREEAVRFFKDRVSGGQTITAAQQAQAFNELIDGNKYLSSRRGDFTERNKGRTPWNVQADLHVSHDIFVNAGGKQFFTITADVMNLTNLLNKNWGIQYFSPNTFNSTSSVGLTPTLFPPQQNAGGYPVYEFTSPGKPYSIDYYGSRTQLQLGARYTF</sequence>
<dbReference type="SUPFAM" id="SSF56935">
    <property type="entry name" value="Porins"/>
    <property type="match status" value="1"/>
</dbReference>
<gene>
    <name evidence="1" type="ORF">B0O44_1011</name>
</gene>
<evidence type="ECO:0000313" key="1">
    <source>
        <dbReference type="EMBL" id="PYF76530.1"/>
    </source>
</evidence>
<name>A0A318ULY5_9SPHI</name>
<comment type="caution">
    <text evidence="1">The sequence shown here is derived from an EMBL/GenBank/DDBJ whole genome shotgun (WGS) entry which is preliminary data.</text>
</comment>
<protein>
    <recommendedName>
        <fullName evidence="3">TonB-dependent receptor</fullName>
    </recommendedName>
</protein>
<reference evidence="1 2" key="1">
    <citation type="submission" date="2018-06" db="EMBL/GenBank/DDBJ databases">
        <title>Genomic Encyclopedia of Archaeal and Bacterial Type Strains, Phase II (KMG-II): from individual species to whole genera.</title>
        <authorList>
            <person name="Goeker M."/>
        </authorList>
    </citation>
    <scope>NUCLEOTIDE SEQUENCE [LARGE SCALE GENOMIC DNA]</scope>
    <source>
        <strain evidence="1 2">DSM 27372</strain>
    </source>
</reference>
<accession>A0A318ULY5</accession>
<evidence type="ECO:0000313" key="2">
    <source>
        <dbReference type="Proteomes" id="UP000248198"/>
    </source>
</evidence>